<dbReference type="Gene3D" id="2.160.10.10">
    <property type="entry name" value="Hexapeptide repeat proteins"/>
    <property type="match status" value="1"/>
</dbReference>
<evidence type="ECO:0000256" key="2">
    <source>
        <dbReference type="ARBA" id="ARBA00022679"/>
    </source>
</evidence>
<dbReference type="GO" id="GO:0008374">
    <property type="term" value="F:O-acyltransferase activity"/>
    <property type="evidence" value="ECO:0000318"/>
    <property type="project" value="GO_Central"/>
</dbReference>
<dbReference type="GeneID" id="5972129"/>
<protein>
    <recommendedName>
        <fullName evidence="3">Maltose/galactoside acetyltransferase domain-containing protein</fullName>
    </recommendedName>
</protein>
<dbReference type="HOGENOM" id="CLU_051638_3_3_1"/>
<evidence type="ECO:0000313" key="5">
    <source>
        <dbReference type="Proteomes" id="UP000001055"/>
    </source>
</evidence>
<comment type="similarity">
    <text evidence="1">Belongs to the transferase hexapeptide repeat family.</text>
</comment>
<dbReference type="GO" id="GO:0016407">
    <property type="term" value="F:acetyltransferase activity"/>
    <property type="evidence" value="ECO:0007669"/>
    <property type="project" value="InterPro"/>
</dbReference>
<dbReference type="Proteomes" id="UP000001055">
    <property type="component" value="Unassembled WGS sequence"/>
</dbReference>
<dbReference type="InterPro" id="IPR011004">
    <property type="entry name" value="Trimer_LpxA-like_sf"/>
</dbReference>
<dbReference type="SUPFAM" id="SSF51161">
    <property type="entry name" value="Trimeric LpxA-like enzymes"/>
    <property type="match status" value="1"/>
</dbReference>
<dbReference type="PANTHER" id="PTHR23416:SF76">
    <property type="entry name" value="ZN(II)2CYS6 TRANSCRIPTION FACTOR (EUROFUNG)"/>
    <property type="match status" value="1"/>
</dbReference>
<name>Q0UTS3_PHANO</name>
<dbReference type="PANTHER" id="PTHR23416">
    <property type="entry name" value="SIALIC ACID SYNTHASE-RELATED"/>
    <property type="match status" value="1"/>
</dbReference>
<dbReference type="RefSeq" id="XP_001795254.1">
    <property type="nucleotide sequence ID" value="XM_001795202.1"/>
</dbReference>
<dbReference type="eggNOG" id="KOG4750">
    <property type="taxonomic scope" value="Eukaryota"/>
</dbReference>
<dbReference type="InterPro" id="IPR024688">
    <property type="entry name" value="Mac_dom"/>
</dbReference>
<dbReference type="KEGG" id="pno:SNOG_04841"/>
<dbReference type="EMBL" id="CH445331">
    <property type="protein sequence ID" value="EAT87232.1"/>
    <property type="molecule type" value="Genomic_DNA"/>
</dbReference>
<dbReference type="Pfam" id="PF14602">
    <property type="entry name" value="Hexapep_2"/>
    <property type="match status" value="1"/>
</dbReference>
<sequence length="229" mass="24369">MAPPYICAACAATSALYASIKGAQDRKRKKMLNGEPFLPNDEQLMRERSQCTNAVFAYNSTANPSVVISRGERERNFKLIVAAQWIPPRHMDHRPGAPNGAHLGGNVNVGTPFHCDYGYNISIGDNVTIGAHCRLLDSARIAIGRNVKIGVGVTIQTLKTPTDTNSLKGSNGTEVAAEVHIGENVFIGDNVVIEAGVKVGHHAIIRSGSVVTADIAPHIVARGNPAFAL</sequence>
<dbReference type="InterPro" id="IPR051159">
    <property type="entry name" value="Hexapeptide_acetyltransf"/>
</dbReference>
<dbReference type="STRING" id="321614.Q0UTS3"/>
<reference evidence="5" key="1">
    <citation type="journal article" date="2007" name="Plant Cell">
        <title>Dothideomycete-plant interactions illuminated by genome sequencing and EST analysis of the wheat pathogen Stagonospora nodorum.</title>
        <authorList>
            <person name="Hane J.K."/>
            <person name="Lowe R.G."/>
            <person name="Solomon P.S."/>
            <person name="Tan K.C."/>
            <person name="Schoch C.L."/>
            <person name="Spatafora J.W."/>
            <person name="Crous P.W."/>
            <person name="Kodira C."/>
            <person name="Birren B.W."/>
            <person name="Galagan J.E."/>
            <person name="Torriani S.F."/>
            <person name="McDonald B.A."/>
            <person name="Oliver R.P."/>
        </authorList>
    </citation>
    <scope>NUCLEOTIDE SEQUENCE [LARGE SCALE GENOMIC DNA]</scope>
    <source>
        <strain evidence="5">SN15 / ATCC MYA-4574 / FGSC 10173</strain>
    </source>
</reference>
<evidence type="ECO:0000259" key="3">
    <source>
        <dbReference type="Pfam" id="PF12464"/>
    </source>
</evidence>
<dbReference type="InterPro" id="IPR001451">
    <property type="entry name" value="Hexapep"/>
</dbReference>
<dbReference type="Pfam" id="PF00132">
    <property type="entry name" value="Hexapep"/>
    <property type="match status" value="1"/>
</dbReference>
<feature type="domain" description="Maltose/galactoside acetyltransferase" evidence="3">
    <location>
        <begin position="30"/>
        <end position="65"/>
    </location>
</feature>
<organism evidence="4 5">
    <name type="scientific">Phaeosphaeria nodorum (strain SN15 / ATCC MYA-4574 / FGSC 10173)</name>
    <name type="common">Glume blotch fungus</name>
    <name type="synonym">Parastagonospora nodorum</name>
    <dbReference type="NCBI Taxonomy" id="321614"/>
    <lineage>
        <taxon>Eukaryota</taxon>
        <taxon>Fungi</taxon>
        <taxon>Dikarya</taxon>
        <taxon>Ascomycota</taxon>
        <taxon>Pezizomycotina</taxon>
        <taxon>Dothideomycetes</taxon>
        <taxon>Pleosporomycetidae</taxon>
        <taxon>Pleosporales</taxon>
        <taxon>Pleosporineae</taxon>
        <taxon>Phaeosphaeriaceae</taxon>
        <taxon>Parastagonospora</taxon>
    </lineage>
</organism>
<dbReference type="VEuPathDB" id="FungiDB:JI435_303420"/>
<evidence type="ECO:0000313" key="4">
    <source>
        <dbReference type="EMBL" id="EAT87232.1"/>
    </source>
</evidence>
<gene>
    <name evidence="4" type="ORF">SNOG_04841</name>
</gene>
<proteinExistence type="inferred from homology"/>
<evidence type="ECO:0000256" key="1">
    <source>
        <dbReference type="ARBA" id="ARBA00007274"/>
    </source>
</evidence>
<dbReference type="InParanoid" id="Q0UTS3"/>
<dbReference type="OMA" id="KASHRTI"/>
<keyword evidence="2" id="KW-0808">Transferase</keyword>
<dbReference type="Pfam" id="PF12464">
    <property type="entry name" value="Mac"/>
    <property type="match status" value="1"/>
</dbReference>
<dbReference type="AlphaFoldDB" id="Q0UTS3"/>
<accession>Q0UTS3</accession>